<evidence type="ECO:0000256" key="2">
    <source>
        <dbReference type="SAM" id="SignalP"/>
    </source>
</evidence>
<evidence type="ECO:0008006" key="5">
    <source>
        <dbReference type="Google" id="ProtNLM"/>
    </source>
</evidence>
<dbReference type="AlphaFoldDB" id="A0A182K8K5"/>
<evidence type="ECO:0000313" key="3">
    <source>
        <dbReference type="EnsemblMetazoa" id="ACHR007091-PA"/>
    </source>
</evidence>
<name>A0A182K8K5_9DIPT</name>
<keyword evidence="4" id="KW-1185">Reference proteome</keyword>
<organism evidence="3 4">
    <name type="scientific">Anopheles christyi</name>
    <dbReference type="NCBI Taxonomy" id="43041"/>
    <lineage>
        <taxon>Eukaryota</taxon>
        <taxon>Metazoa</taxon>
        <taxon>Ecdysozoa</taxon>
        <taxon>Arthropoda</taxon>
        <taxon>Hexapoda</taxon>
        <taxon>Insecta</taxon>
        <taxon>Pterygota</taxon>
        <taxon>Neoptera</taxon>
        <taxon>Endopterygota</taxon>
        <taxon>Diptera</taxon>
        <taxon>Nematocera</taxon>
        <taxon>Culicoidea</taxon>
        <taxon>Culicidae</taxon>
        <taxon>Anophelinae</taxon>
        <taxon>Anopheles</taxon>
    </lineage>
</organism>
<accession>A0A182K8K5</accession>
<dbReference type="CDD" id="cd00866">
    <property type="entry name" value="PEBP_euk"/>
    <property type="match status" value="2"/>
</dbReference>
<comment type="similarity">
    <text evidence="1">Belongs to the phosphatidylethanolamine-binding protein family.</text>
</comment>
<dbReference type="SUPFAM" id="SSF49777">
    <property type="entry name" value="PEBP-like"/>
    <property type="match status" value="2"/>
</dbReference>
<reference evidence="4" key="1">
    <citation type="submission" date="2013-03" db="EMBL/GenBank/DDBJ databases">
        <title>The Genome Sequence of Anopheles christyi ACHKN1017.</title>
        <authorList>
            <consortium name="The Broad Institute Genomics Platform"/>
            <person name="Neafsey D.E."/>
            <person name="Besansky N."/>
            <person name="Walker B."/>
            <person name="Young S.K."/>
            <person name="Zeng Q."/>
            <person name="Gargeya S."/>
            <person name="Fitzgerald M."/>
            <person name="Haas B."/>
            <person name="Abouelleil A."/>
            <person name="Allen A.W."/>
            <person name="Alvarado L."/>
            <person name="Arachchi H.M."/>
            <person name="Berlin A.M."/>
            <person name="Chapman S.B."/>
            <person name="Gainer-Dewar J."/>
            <person name="Goldberg J."/>
            <person name="Griggs A."/>
            <person name="Gujja S."/>
            <person name="Hansen M."/>
            <person name="Howarth C."/>
            <person name="Imamovic A."/>
            <person name="Ireland A."/>
            <person name="Larimer J."/>
            <person name="McCowan C."/>
            <person name="Murphy C."/>
            <person name="Pearson M."/>
            <person name="Poon T.W."/>
            <person name="Priest M."/>
            <person name="Roberts A."/>
            <person name="Saif S."/>
            <person name="Shea T."/>
            <person name="Sisk P."/>
            <person name="Sykes S."/>
            <person name="Wortman J."/>
            <person name="Nusbaum C."/>
            <person name="Birren B."/>
        </authorList>
    </citation>
    <scope>NUCLEOTIDE SEQUENCE [LARGE SCALE GENOMIC DNA]</scope>
    <source>
        <strain evidence="4">ACHKN1017</strain>
    </source>
</reference>
<dbReference type="PROSITE" id="PS01220">
    <property type="entry name" value="PBP"/>
    <property type="match status" value="2"/>
</dbReference>
<feature type="signal peptide" evidence="2">
    <location>
        <begin position="1"/>
        <end position="36"/>
    </location>
</feature>
<dbReference type="Gene3D" id="3.90.280.10">
    <property type="entry name" value="PEBP-like"/>
    <property type="match status" value="2"/>
</dbReference>
<dbReference type="InterPro" id="IPR036610">
    <property type="entry name" value="PEBP-like_sf"/>
</dbReference>
<proteinExistence type="inferred from homology"/>
<evidence type="ECO:0000313" key="4">
    <source>
        <dbReference type="Proteomes" id="UP000075881"/>
    </source>
</evidence>
<dbReference type="EnsemblMetazoa" id="ACHR007091-RA">
    <property type="protein sequence ID" value="ACHR007091-PA"/>
    <property type="gene ID" value="ACHR007091"/>
</dbReference>
<dbReference type="VEuPathDB" id="VectorBase:ACHR007091"/>
<dbReference type="Pfam" id="PF01161">
    <property type="entry name" value="PBP"/>
    <property type="match status" value="2"/>
</dbReference>
<reference evidence="3" key="2">
    <citation type="submission" date="2020-05" db="UniProtKB">
        <authorList>
            <consortium name="EnsemblMetazoa"/>
        </authorList>
    </citation>
    <scope>IDENTIFICATION</scope>
    <source>
        <strain evidence="3">ACHKN1017</strain>
    </source>
</reference>
<protein>
    <recommendedName>
        <fullName evidence="5">Phosphatidylethanolamine-binding protein</fullName>
    </recommendedName>
</protein>
<keyword evidence="2" id="KW-0732">Signal</keyword>
<feature type="chain" id="PRO_5008125180" description="Phosphatidylethanolamine-binding protein" evidence="2">
    <location>
        <begin position="37"/>
        <end position="476"/>
    </location>
</feature>
<dbReference type="Proteomes" id="UP000075881">
    <property type="component" value="Unassembled WGS sequence"/>
</dbReference>
<dbReference type="PANTHER" id="PTHR11362:SF82">
    <property type="entry name" value="PHOSPHATIDYLETHANOLAMINE-BINDING PROTEIN 4"/>
    <property type="match status" value="1"/>
</dbReference>
<evidence type="ECO:0000256" key="1">
    <source>
        <dbReference type="ARBA" id="ARBA00007091"/>
    </source>
</evidence>
<dbReference type="PANTHER" id="PTHR11362">
    <property type="entry name" value="PHOSPHATIDYLETHANOLAMINE-BINDING PROTEIN"/>
    <property type="match status" value="1"/>
</dbReference>
<dbReference type="InterPro" id="IPR008914">
    <property type="entry name" value="PEBP"/>
</dbReference>
<sequence>MAPLSPPSSRWTATMAIVSLWLCLVLDDFSIASGDATTTTTTASATSIGNNMSEVQQVFAQHEVIPDVIDVAPKEFAKITYPSGVSVNGGNELRPTQVKDQPRVEWTTKPDAYYTLFMVDPDAPNRKEPKFREIGHWLVGNIPGTKVEDGDHMYAFVGSGPPNGSGLHRYVFLVYEQPAGRIDYSGAPRVSNRSRNHRVNYNHREFVKQYRLGELVAGNFYQAQYDDYVPTLHAQLSSGTEALVFGLKNVLGAWNSFVNESRASDILNDAHVYRAFASYEVVPDMIDEAPDCWARVSFKSGRQAEGGNRLTPTQIRNPPVVSWNSNERALYTLILTDPDVPSRDDPRYREFIHWAVGNIPGNDIERGETLVEYLGAITARGTGLHRFVLLVFEHLQKLDFSGEPRITAQCGTVRRYFSTRNFTRKYDLTNLYAGNFFQTQYDDYVNTLQAQLRECESERSLNELNGARNGTVFGGP</sequence>
<dbReference type="InterPro" id="IPR035810">
    <property type="entry name" value="PEBP_euk"/>
</dbReference>
<dbReference type="InterPro" id="IPR001858">
    <property type="entry name" value="Phosphatidylethanolamine-bd_CS"/>
</dbReference>
<dbReference type="STRING" id="43041.A0A182K8K5"/>